<feature type="region of interest" description="Disordered" evidence="12">
    <location>
        <begin position="1"/>
        <end position="55"/>
    </location>
</feature>
<reference evidence="13 14" key="1">
    <citation type="submission" date="2019-09" db="EMBL/GenBank/DDBJ databases">
        <title>Bird 10,000 Genomes (B10K) Project - Family phase.</title>
        <authorList>
            <person name="Zhang G."/>
        </authorList>
    </citation>
    <scope>NUCLEOTIDE SEQUENCE [LARGE SCALE GENOMIC DNA]</scope>
    <source>
        <strain evidence="13">B10K-DU-029-46</strain>
    </source>
</reference>
<dbReference type="EMBL" id="VZTY01018655">
    <property type="protein sequence ID" value="NXU53747.1"/>
    <property type="molecule type" value="Genomic_DNA"/>
</dbReference>
<keyword evidence="8" id="KW-0914">Notch signaling pathway</keyword>
<keyword evidence="7" id="KW-0524">Neurogenesis</keyword>
<keyword evidence="6" id="KW-0963">Cytoplasm</keyword>
<accession>A0A7L3LHZ8</accession>
<evidence type="ECO:0000313" key="13">
    <source>
        <dbReference type="EMBL" id="NXU53747.1"/>
    </source>
</evidence>
<evidence type="ECO:0000256" key="11">
    <source>
        <dbReference type="ARBA" id="ARBA00031318"/>
    </source>
</evidence>
<dbReference type="PANTHER" id="PTHR34917">
    <property type="entry name" value="RBPJ-INTERACTING AND TUBULIN-ASSOCIATED PROTEIN 1"/>
    <property type="match status" value="1"/>
</dbReference>
<evidence type="ECO:0000256" key="3">
    <source>
        <dbReference type="ARBA" id="ARBA00010906"/>
    </source>
</evidence>
<feature type="compositionally biased region" description="Low complexity" evidence="12">
    <location>
        <begin position="181"/>
        <end position="212"/>
    </location>
</feature>
<dbReference type="GO" id="GO:0005737">
    <property type="term" value="C:cytoplasm"/>
    <property type="evidence" value="ECO:0007669"/>
    <property type="project" value="UniProtKB-SubCell"/>
</dbReference>
<feature type="non-terminal residue" evidence="13">
    <location>
        <position position="1"/>
    </location>
</feature>
<evidence type="ECO:0000256" key="12">
    <source>
        <dbReference type="SAM" id="MobiDB-lite"/>
    </source>
</evidence>
<evidence type="ECO:0000256" key="5">
    <source>
        <dbReference type="ARBA" id="ARBA00014447"/>
    </source>
</evidence>
<proteinExistence type="inferred from homology"/>
<dbReference type="GO" id="GO:0007219">
    <property type="term" value="P:Notch signaling pathway"/>
    <property type="evidence" value="ECO:0007669"/>
    <property type="project" value="UniProtKB-KW"/>
</dbReference>
<evidence type="ECO:0000256" key="8">
    <source>
        <dbReference type="ARBA" id="ARBA00022976"/>
    </source>
</evidence>
<comment type="subcellular location">
    <subcellularLocation>
        <location evidence="2">Cytoplasm</location>
    </subcellularLocation>
    <subcellularLocation>
        <location evidence="1">Nucleus</location>
    </subcellularLocation>
</comment>
<evidence type="ECO:0000256" key="6">
    <source>
        <dbReference type="ARBA" id="ARBA00022490"/>
    </source>
</evidence>
<feature type="compositionally biased region" description="Low complexity" evidence="12">
    <location>
        <begin position="26"/>
        <end position="39"/>
    </location>
</feature>
<evidence type="ECO:0000256" key="2">
    <source>
        <dbReference type="ARBA" id="ARBA00004496"/>
    </source>
</evidence>
<name>A0A7L3LHZ8_9CHAR</name>
<feature type="region of interest" description="Disordered" evidence="12">
    <location>
        <begin position="85"/>
        <end position="222"/>
    </location>
</feature>
<dbReference type="GO" id="GO:0015631">
    <property type="term" value="F:tubulin binding"/>
    <property type="evidence" value="ECO:0007669"/>
    <property type="project" value="InterPro"/>
</dbReference>
<dbReference type="GO" id="GO:0007399">
    <property type="term" value="P:nervous system development"/>
    <property type="evidence" value="ECO:0007669"/>
    <property type="project" value="UniProtKB-KW"/>
</dbReference>
<dbReference type="InterPro" id="IPR031418">
    <property type="entry name" value="RITA1"/>
</dbReference>
<dbReference type="GO" id="GO:0045746">
    <property type="term" value="P:negative regulation of Notch signaling pathway"/>
    <property type="evidence" value="ECO:0007669"/>
    <property type="project" value="TreeGrafter"/>
</dbReference>
<keyword evidence="9" id="KW-0539">Nucleus</keyword>
<dbReference type="Proteomes" id="UP000582182">
    <property type="component" value="Unassembled WGS sequence"/>
</dbReference>
<comment type="function">
    <text evidence="10">Tubulin-binding protein that acts as a negative regulator of Notch signaling pathway. Shuttles between the cytoplasm and the nucleus and mediates the nuclear export of RBPJ/RBPSUH, thereby preventing the interaction between RBPJ/RBPSUH and NICD product of Notch proteins (Notch intracellular domain), leading to down-regulate Notch-mediated transcription. May play a role in neurogenesis.</text>
</comment>
<feature type="compositionally biased region" description="Pro residues" evidence="12">
    <location>
        <begin position="87"/>
        <end position="99"/>
    </location>
</feature>
<evidence type="ECO:0000256" key="9">
    <source>
        <dbReference type="ARBA" id="ARBA00023242"/>
    </source>
</evidence>
<comment type="subunit">
    <text evidence="4">Interacts with RBPJ/RBPSUH.</text>
</comment>
<evidence type="ECO:0000256" key="7">
    <source>
        <dbReference type="ARBA" id="ARBA00022902"/>
    </source>
</evidence>
<dbReference type="OrthoDB" id="10061257at2759"/>
<dbReference type="GO" id="GO:0051168">
    <property type="term" value="P:nuclear export"/>
    <property type="evidence" value="ECO:0007669"/>
    <property type="project" value="InterPro"/>
</dbReference>
<feature type="non-terminal residue" evidence="13">
    <location>
        <position position="222"/>
    </location>
</feature>
<evidence type="ECO:0000256" key="10">
    <source>
        <dbReference type="ARBA" id="ARBA00024957"/>
    </source>
</evidence>
<evidence type="ECO:0000256" key="4">
    <source>
        <dbReference type="ARBA" id="ARBA00011667"/>
    </source>
</evidence>
<dbReference type="Pfam" id="PF17066">
    <property type="entry name" value="RITA"/>
    <property type="match status" value="2"/>
</dbReference>
<keyword evidence="14" id="KW-1185">Reference proteome</keyword>
<dbReference type="AlphaFoldDB" id="A0A7L3LHZ8"/>
<comment type="caution">
    <text evidence="13">The sequence shown here is derived from an EMBL/GenBank/DDBJ whole genome shotgun (WGS) entry which is preliminary data.</text>
</comment>
<organism evidence="13 14">
    <name type="scientific">Turnix velox</name>
    <name type="common">Little buttonquail</name>
    <dbReference type="NCBI Taxonomy" id="2529409"/>
    <lineage>
        <taxon>Eukaryota</taxon>
        <taxon>Metazoa</taxon>
        <taxon>Chordata</taxon>
        <taxon>Craniata</taxon>
        <taxon>Vertebrata</taxon>
        <taxon>Euteleostomi</taxon>
        <taxon>Archelosauria</taxon>
        <taxon>Archosauria</taxon>
        <taxon>Dinosauria</taxon>
        <taxon>Saurischia</taxon>
        <taxon>Theropoda</taxon>
        <taxon>Coelurosauria</taxon>
        <taxon>Aves</taxon>
        <taxon>Neognathae</taxon>
        <taxon>Neoaves</taxon>
        <taxon>Charadriiformes</taxon>
        <taxon>Turnicidae</taxon>
        <taxon>Turnix</taxon>
    </lineage>
</organism>
<protein>
    <recommendedName>
        <fullName evidence="5">RBPJ-interacting and tubulin-associated protein 1</fullName>
    </recommendedName>
    <alternativeName>
        <fullName evidence="11">RBPJ-interacting and tubulin-associated protein</fullName>
    </alternativeName>
</protein>
<comment type="similarity">
    <text evidence="3">Belongs to the RITA family.</text>
</comment>
<dbReference type="PANTHER" id="PTHR34917:SF1">
    <property type="entry name" value="RBPJ-INTERACTING AND TUBULIN-ASSOCIATED PROTEIN 1"/>
    <property type="match status" value="1"/>
</dbReference>
<evidence type="ECO:0000256" key="1">
    <source>
        <dbReference type="ARBA" id="ARBA00004123"/>
    </source>
</evidence>
<sequence>VRPARGGRCPRRARPSFVDESLFGHPAGARPAAPGFAPPWTVTAGPGSGSHTPSFCDESLFGAPGRNRAVPRLKKEDVAKLHALLWSPPPAPRPLPGLAPLPKGTPLRALRSPAAASPTAAFSEGVPTGQSRYRRRPESGSRSQGWAAPARARSQSVSGPSDGLRLASEPPGTERCDHRSSASAPATPRAPLLRGRSKSLSRSPLARSSAAAGGCGARPPWK</sequence>
<feature type="compositionally biased region" description="Low complexity" evidence="12">
    <location>
        <begin position="100"/>
        <end position="121"/>
    </location>
</feature>
<gene>
    <name evidence="13" type="primary">Rita1</name>
    <name evidence="13" type="ORF">TURVEL_R13797</name>
</gene>
<dbReference type="GO" id="GO:0005634">
    <property type="term" value="C:nucleus"/>
    <property type="evidence" value="ECO:0007669"/>
    <property type="project" value="UniProtKB-SubCell"/>
</dbReference>
<evidence type="ECO:0000313" key="14">
    <source>
        <dbReference type="Proteomes" id="UP000582182"/>
    </source>
</evidence>